<accession>A0A258HD21</accession>
<gene>
    <name evidence="6" type="ORF">B7Y86_15160</name>
</gene>
<dbReference type="Pfam" id="PF13620">
    <property type="entry name" value="CarboxypepD_reg"/>
    <property type="match status" value="1"/>
</dbReference>
<feature type="domain" description="TonB-dependent transporter Oar-like beta-barrel" evidence="5">
    <location>
        <begin position="251"/>
        <end position="313"/>
    </location>
</feature>
<protein>
    <submittedName>
        <fullName evidence="6">TonB-dependent receptor</fullName>
    </submittedName>
</protein>
<evidence type="ECO:0000256" key="1">
    <source>
        <dbReference type="ARBA" id="ARBA00004442"/>
    </source>
</evidence>
<keyword evidence="3" id="KW-0998">Cell outer membrane</keyword>
<dbReference type="Pfam" id="PF25183">
    <property type="entry name" value="OMP_b-brl_4"/>
    <property type="match status" value="2"/>
</dbReference>
<comment type="caution">
    <text evidence="6">The sequence shown here is derived from an EMBL/GenBank/DDBJ whole genome shotgun (WGS) entry which is preliminary data.</text>
</comment>
<evidence type="ECO:0000256" key="4">
    <source>
        <dbReference type="SAM" id="SignalP"/>
    </source>
</evidence>
<dbReference type="Gene3D" id="2.40.170.20">
    <property type="entry name" value="TonB-dependent receptor, beta-barrel domain"/>
    <property type="match status" value="1"/>
</dbReference>
<evidence type="ECO:0000256" key="3">
    <source>
        <dbReference type="ARBA" id="ARBA00023237"/>
    </source>
</evidence>
<evidence type="ECO:0000259" key="5">
    <source>
        <dbReference type="Pfam" id="PF25183"/>
    </source>
</evidence>
<sequence length="1004" mass="107434">MMGGVALAALAALPVVALVAPTTALAQSQTGSLRIAVTGDNGPLAGATVMVSSPDSLVSRSGVTDADGRVRIANLDPATNYTVAVSAAGYSDFTAQNVAVVTGRDLSLGYVLIGGTGPSNASNVDDIIVTGTSLAAIDVTSATVGTTLTLDVVESLPTGRSYQSYLQLIPGVKPGGGNPSSRSGVNYSDVGGTIGTSTDNVYYLDGVDVTDPATGTFGSNFNSEIIQEQQVIVGGVPAQYAGGSGLISTVVTKSGSNDWHGSLNYYLQNDGLVANDQHSTSGGFNTYDSAVTLGGPLLRDRLWFFGSYQKKHREDEVLDPTTGAVRRSVSNDSELYFGKLTWQVTDDDRLSASFFSDPTEISGSSNPAVLNNRSIAQIQGGDNYRFDYTRTWNDLLFNAYYFNHEGEVSQLSADQSVRDNVTFRGGSSTLVQRSLGGAGTNSETHRDRAEFGVNLEYFLDTSWGTHTFKAGYTNSENTFSSNSTVPGGATYTSIALANAGATFLDYTTAASGWTARPFASTDVPRIIAAAATNAGARAALDTDSNGTITTAEVNAYRFTNTAGNPYGNVNAYRAVRSVNAPYSVQSKGQTAYFQDTWTLNQLTVNAGVRAEEWSHYSSSGDKLFTFEWELAPRLSVVYDLFGDGRSKVFGFAGRYYDPIRNDMTNFAGNLSGPVTDEQINIGGNWVTFRTRGGAVVPDSVFGPSTKTPYTDEFLIGYSTTFGQDIGLTVSATRRQTRDIFEDYDLAIFSDPNARAIDGDPVDPTASGVAFPGSPFYLPYSYFGFTSVPNANYILGTLAGGERNYTGFEVTLTKFKTDNWNGQVSYTYNDAEGNTNSDGNADFQGDVIFLDPRAPNTYGPQPGNIEHLFKAYGSYDFDFGLQMSGVFNWNSGALYTPAQSVSGRYFAPQASTTSVFGGVQEYYLLPGGIGSETGPSYATFDMRLKYVKDLPIGEAEFFLDVFNVLDQQSATGEMKLISGDGVYRFQEANAWVAPRRAYLGVRYSF</sequence>
<comment type="subcellular location">
    <subcellularLocation>
        <location evidence="1">Cell outer membrane</location>
    </subcellularLocation>
</comment>
<dbReference type="InterPro" id="IPR057601">
    <property type="entry name" value="Oar-like_b-barrel"/>
</dbReference>
<evidence type="ECO:0000313" key="6">
    <source>
        <dbReference type="EMBL" id="OYX54885.1"/>
    </source>
</evidence>
<evidence type="ECO:0000313" key="7">
    <source>
        <dbReference type="Proteomes" id="UP000216147"/>
    </source>
</evidence>
<feature type="signal peptide" evidence="4">
    <location>
        <begin position="1"/>
        <end position="26"/>
    </location>
</feature>
<dbReference type="Gene3D" id="2.60.40.1120">
    <property type="entry name" value="Carboxypeptidase-like, regulatory domain"/>
    <property type="match status" value="1"/>
</dbReference>
<name>A0A258HD21_9CAUL</name>
<dbReference type="AlphaFoldDB" id="A0A258HD21"/>
<dbReference type="InterPro" id="IPR018247">
    <property type="entry name" value="EF_Hand_1_Ca_BS"/>
</dbReference>
<reference evidence="6 7" key="1">
    <citation type="submission" date="2017-03" db="EMBL/GenBank/DDBJ databases">
        <title>Lifting the veil on microbial sulfur biogeochemistry in mining wastewaters.</title>
        <authorList>
            <person name="Kantor R.S."/>
            <person name="Colenbrander Nelson T."/>
            <person name="Marshall S."/>
            <person name="Bennett D."/>
            <person name="Apte S."/>
            <person name="Camacho D."/>
            <person name="Thomas B.C."/>
            <person name="Warren L.A."/>
            <person name="Banfield J.F."/>
        </authorList>
    </citation>
    <scope>NUCLEOTIDE SEQUENCE [LARGE SCALE GENOMIC DNA]</scope>
    <source>
        <strain evidence="6">32-68-21</strain>
    </source>
</reference>
<keyword evidence="4" id="KW-0732">Signal</keyword>
<keyword evidence="2" id="KW-0472">Membrane</keyword>
<feature type="chain" id="PRO_5012265853" evidence="4">
    <location>
        <begin position="27"/>
        <end position="1004"/>
    </location>
</feature>
<dbReference type="InterPro" id="IPR036942">
    <property type="entry name" value="Beta-barrel_TonB_sf"/>
</dbReference>
<dbReference type="InterPro" id="IPR008969">
    <property type="entry name" value="CarboxyPept-like_regulatory"/>
</dbReference>
<dbReference type="SUPFAM" id="SSF56935">
    <property type="entry name" value="Porins"/>
    <property type="match status" value="1"/>
</dbReference>
<keyword evidence="6" id="KW-0675">Receptor</keyword>
<dbReference type="Proteomes" id="UP000216147">
    <property type="component" value="Unassembled WGS sequence"/>
</dbReference>
<dbReference type="SUPFAM" id="SSF49464">
    <property type="entry name" value="Carboxypeptidase regulatory domain-like"/>
    <property type="match status" value="1"/>
</dbReference>
<dbReference type="EMBL" id="NCEQ01000019">
    <property type="protein sequence ID" value="OYX54885.1"/>
    <property type="molecule type" value="Genomic_DNA"/>
</dbReference>
<feature type="domain" description="TonB-dependent transporter Oar-like beta-barrel" evidence="5">
    <location>
        <begin position="628"/>
        <end position="890"/>
    </location>
</feature>
<dbReference type="GO" id="GO:0009279">
    <property type="term" value="C:cell outer membrane"/>
    <property type="evidence" value="ECO:0007669"/>
    <property type="project" value="UniProtKB-SubCell"/>
</dbReference>
<proteinExistence type="predicted"/>
<dbReference type="PROSITE" id="PS00018">
    <property type="entry name" value="EF_HAND_1"/>
    <property type="match status" value="1"/>
</dbReference>
<evidence type="ECO:0000256" key="2">
    <source>
        <dbReference type="ARBA" id="ARBA00023136"/>
    </source>
</evidence>
<organism evidence="6 7">
    <name type="scientific">Brevundimonas subvibrioides</name>
    <dbReference type="NCBI Taxonomy" id="74313"/>
    <lineage>
        <taxon>Bacteria</taxon>
        <taxon>Pseudomonadati</taxon>
        <taxon>Pseudomonadota</taxon>
        <taxon>Alphaproteobacteria</taxon>
        <taxon>Caulobacterales</taxon>
        <taxon>Caulobacteraceae</taxon>
        <taxon>Brevundimonas</taxon>
    </lineage>
</organism>